<evidence type="ECO:0000256" key="2">
    <source>
        <dbReference type="ARBA" id="ARBA00022692"/>
    </source>
</evidence>
<dbReference type="PANTHER" id="PTHR11863">
    <property type="entry name" value="STEROL DESATURASE"/>
    <property type="match status" value="1"/>
</dbReference>
<feature type="transmembrane region" description="Helical" evidence="5">
    <location>
        <begin position="29"/>
        <end position="47"/>
    </location>
</feature>
<name>A0ABQ6MJJ7_9STRA</name>
<keyword evidence="2 5" id="KW-0812">Transmembrane</keyword>
<keyword evidence="8" id="KW-1185">Reference proteome</keyword>
<feature type="domain" description="Fatty acid hydroxylase" evidence="6">
    <location>
        <begin position="104"/>
        <end position="228"/>
    </location>
</feature>
<dbReference type="Proteomes" id="UP001165060">
    <property type="component" value="Unassembled WGS sequence"/>
</dbReference>
<evidence type="ECO:0000313" key="7">
    <source>
        <dbReference type="EMBL" id="GMI27068.1"/>
    </source>
</evidence>
<dbReference type="InterPro" id="IPR050307">
    <property type="entry name" value="Sterol_Desaturase_Related"/>
</dbReference>
<dbReference type="Pfam" id="PF04116">
    <property type="entry name" value="FA_hydroxylase"/>
    <property type="match status" value="1"/>
</dbReference>
<dbReference type="EMBL" id="BRYB01005636">
    <property type="protein sequence ID" value="GMI27068.1"/>
    <property type="molecule type" value="Genomic_DNA"/>
</dbReference>
<evidence type="ECO:0000259" key="6">
    <source>
        <dbReference type="Pfam" id="PF04116"/>
    </source>
</evidence>
<evidence type="ECO:0000313" key="8">
    <source>
        <dbReference type="Proteomes" id="UP001165060"/>
    </source>
</evidence>
<feature type="transmembrane region" description="Helical" evidence="5">
    <location>
        <begin position="59"/>
        <end position="80"/>
    </location>
</feature>
<comment type="subcellular location">
    <subcellularLocation>
        <location evidence="1">Membrane</location>
    </subcellularLocation>
</comment>
<accession>A0ABQ6MJJ7</accession>
<evidence type="ECO:0000256" key="4">
    <source>
        <dbReference type="ARBA" id="ARBA00023136"/>
    </source>
</evidence>
<feature type="transmembrane region" description="Helical" evidence="5">
    <location>
        <begin position="141"/>
        <end position="161"/>
    </location>
</feature>
<reference evidence="7 8" key="1">
    <citation type="journal article" date="2023" name="Commun. Biol.">
        <title>Genome analysis of Parmales, the sister group of diatoms, reveals the evolutionary specialization of diatoms from phago-mixotrophs to photoautotrophs.</title>
        <authorList>
            <person name="Ban H."/>
            <person name="Sato S."/>
            <person name="Yoshikawa S."/>
            <person name="Yamada K."/>
            <person name="Nakamura Y."/>
            <person name="Ichinomiya M."/>
            <person name="Sato N."/>
            <person name="Blanc-Mathieu R."/>
            <person name="Endo H."/>
            <person name="Kuwata A."/>
            <person name="Ogata H."/>
        </authorList>
    </citation>
    <scope>NUCLEOTIDE SEQUENCE [LARGE SCALE GENOMIC DNA]</scope>
</reference>
<feature type="transmembrane region" description="Helical" evidence="5">
    <location>
        <begin position="100"/>
        <end position="120"/>
    </location>
</feature>
<feature type="transmembrane region" description="Helical" evidence="5">
    <location>
        <begin position="173"/>
        <end position="192"/>
    </location>
</feature>
<sequence length="329" mass="36828">MGAPPIHYGIKLTTWALTLPFLPMRVEDVHMFLLPALTFCLLLYHFAPQKVYVPLTNGNIFVIATNLLITGASAALFLHVARDHMKPADSFYDIPPVQLLLIPFWILADEIWFFHAHRFAHRKEVYSWCHKWHHLFKVTSAWTSFYAHPLDHLVCVIWGALTTPLLTCLYLPGGVSAPVVVLFMWGGIVTFIGSHHTVKGKGGQAVAGDHLEHHQKFNVNFGNFGHFDKDRLGLTCGDSVETVPRAVGEGWSEAEKPDLFMVDGLHTYGHALADTINACALSRGGATVAVDDCDHREFRLAWTEAVKRGVVEPLHESMCWEKLCLGRCL</sequence>
<keyword evidence="4 5" id="KW-0472">Membrane</keyword>
<evidence type="ECO:0000256" key="1">
    <source>
        <dbReference type="ARBA" id="ARBA00004370"/>
    </source>
</evidence>
<evidence type="ECO:0000256" key="3">
    <source>
        <dbReference type="ARBA" id="ARBA00022989"/>
    </source>
</evidence>
<keyword evidence="3 5" id="KW-1133">Transmembrane helix</keyword>
<protein>
    <recommendedName>
        <fullName evidence="6">Fatty acid hydroxylase domain-containing protein</fullName>
    </recommendedName>
</protein>
<organism evidence="7 8">
    <name type="scientific">Tetraparma gracilis</name>
    <dbReference type="NCBI Taxonomy" id="2962635"/>
    <lineage>
        <taxon>Eukaryota</taxon>
        <taxon>Sar</taxon>
        <taxon>Stramenopiles</taxon>
        <taxon>Ochrophyta</taxon>
        <taxon>Bolidophyceae</taxon>
        <taxon>Parmales</taxon>
        <taxon>Triparmaceae</taxon>
        <taxon>Tetraparma</taxon>
    </lineage>
</organism>
<proteinExistence type="predicted"/>
<comment type="caution">
    <text evidence="7">The sequence shown here is derived from an EMBL/GenBank/DDBJ whole genome shotgun (WGS) entry which is preliminary data.</text>
</comment>
<evidence type="ECO:0000256" key="5">
    <source>
        <dbReference type="SAM" id="Phobius"/>
    </source>
</evidence>
<gene>
    <name evidence="7" type="ORF">TeGR_g10059</name>
</gene>
<dbReference type="InterPro" id="IPR006694">
    <property type="entry name" value="Fatty_acid_hydroxylase"/>
</dbReference>